<proteinExistence type="predicted"/>
<keyword evidence="2" id="KW-1185">Reference proteome</keyword>
<reference evidence="1 2" key="1">
    <citation type="submission" date="2018-02" db="EMBL/GenBank/DDBJ databases">
        <title>Genome sequence of the basidiomycete white-rot fungus Phlebia centrifuga.</title>
        <authorList>
            <person name="Granchi Z."/>
            <person name="Peng M."/>
            <person name="de Vries R.P."/>
            <person name="Hilden K."/>
            <person name="Makela M.R."/>
            <person name="Grigoriev I."/>
            <person name="Riley R."/>
        </authorList>
    </citation>
    <scope>NUCLEOTIDE SEQUENCE [LARGE SCALE GENOMIC DNA]</scope>
    <source>
        <strain evidence="1 2">FBCC195</strain>
    </source>
</reference>
<dbReference type="Proteomes" id="UP000186601">
    <property type="component" value="Unassembled WGS sequence"/>
</dbReference>
<gene>
    <name evidence="1" type="ORF">PHLCEN_2v1075</name>
</gene>
<accession>A0A2R6S436</accession>
<sequence>MEKHCCWIYLDGTLNKNGQECGFVLPAKAIWKSKLQGRNPRVVQFTDVLKSICLEQQVLLDVGKSKGGVQIADEPTWKELNVWLVNALIDYGYLKKGSPPQSPYVLGECSIPPDTCSVASDSGLMWDDRAVLGTLRLDSFHIADEQATFDIDAWRSGKYNGYTKTFYIVNKEWHATLNEGERVGANMFPGYKVYSLVVS</sequence>
<evidence type="ECO:0000313" key="2">
    <source>
        <dbReference type="Proteomes" id="UP000186601"/>
    </source>
</evidence>
<dbReference type="AlphaFoldDB" id="A0A2R6S436"/>
<protein>
    <submittedName>
        <fullName evidence="1">Uncharacterized protein</fullName>
    </submittedName>
</protein>
<name>A0A2R6S436_9APHY</name>
<organism evidence="1 2">
    <name type="scientific">Hermanssonia centrifuga</name>
    <dbReference type="NCBI Taxonomy" id="98765"/>
    <lineage>
        <taxon>Eukaryota</taxon>
        <taxon>Fungi</taxon>
        <taxon>Dikarya</taxon>
        <taxon>Basidiomycota</taxon>
        <taxon>Agaricomycotina</taxon>
        <taxon>Agaricomycetes</taxon>
        <taxon>Polyporales</taxon>
        <taxon>Meruliaceae</taxon>
        <taxon>Hermanssonia</taxon>
    </lineage>
</organism>
<evidence type="ECO:0000313" key="1">
    <source>
        <dbReference type="EMBL" id="PSS37036.1"/>
    </source>
</evidence>
<dbReference type="EMBL" id="MLYV02000084">
    <property type="protein sequence ID" value="PSS37036.1"/>
    <property type="molecule type" value="Genomic_DNA"/>
</dbReference>
<comment type="caution">
    <text evidence="1">The sequence shown here is derived from an EMBL/GenBank/DDBJ whole genome shotgun (WGS) entry which is preliminary data.</text>
</comment>